<proteinExistence type="predicted"/>
<keyword evidence="1" id="KW-0812">Transmembrane</keyword>
<dbReference type="KEGG" id="vg:79513848"/>
<keyword evidence="3" id="KW-1185">Reference proteome</keyword>
<dbReference type="RefSeq" id="YP_010731727.1">
    <property type="nucleotide sequence ID" value="NC_072811.1"/>
</dbReference>
<dbReference type="EMBL" id="MH362766">
    <property type="protein sequence ID" value="AXC34256.1"/>
    <property type="molecule type" value="Genomic_DNA"/>
</dbReference>
<reference evidence="3" key="1">
    <citation type="submission" date="2018-05" db="EMBL/GenBank/DDBJ databases">
        <title>Exploring Bacteriophages for Innovative Applications.</title>
        <authorList>
            <person name="Olsen N.S."/>
            <person name="Kot W."/>
            <person name="Hansen L.H."/>
        </authorList>
    </citation>
    <scope>NUCLEOTIDE SEQUENCE [LARGE SCALE GENOMIC DNA]</scope>
</reference>
<dbReference type="Proteomes" id="UP000252726">
    <property type="component" value="Segment"/>
</dbReference>
<organism evidence="2 3">
    <name type="scientific">Escherichia phage Halfdan</name>
    <dbReference type="NCBI Taxonomy" id="2234092"/>
    <lineage>
        <taxon>Viruses</taxon>
        <taxon>Duplodnaviria</taxon>
        <taxon>Heunggongvirae</taxon>
        <taxon>Uroviricota</taxon>
        <taxon>Caudoviricetes</taxon>
        <taxon>Halfdanvirus</taxon>
        <taxon>Halfdanvirus halfdan</taxon>
    </lineage>
</organism>
<accession>A0A2Z5H383</accession>
<protein>
    <submittedName>
        <fullName evidence="2">Putative tail fiber protein</fullName>
    </submittedName>
</protein>
<keyword evidence="1" id="KW-0472">Membrane</keyword>
<keyword evidence="1" id="KW-1133">Transmembrane helix</keyword>
<evidence type="ECO:0000256" key="1">
    <source>
        <dbReference type="SAM" id="Phobius"/>
    </source>
</evidence>
<evidence type="ECO:0000313" key="3">
    <source>
        <dbReference type="Proteomes" id="UP000252726"/>
    </source>
</evidence>
<feature type="transmembrane region" description="Helical" evidence="1">
    <location>
        <begin position="6"/>
        <end position="35"/>
    </location>
</feature>
<name>A0A2Z5H383_9CAUD</name>
<dbReference type="GeneID" id="79513848"/>
<sequence length="821" mass="88997">MPAVLPVIAIAVAAVVGTTTALVIGTIVAVGLTLAMSRNMSGVQSSPNPVGTTYQTNPLSLTFQADAPRRMVYGKARISGVVSYANVSGDGYEYLWMVVVIAAHRIQEVTQIYFDGEAGPDVAAGWYEWWYYDGSQTAVDPQLHATFSEYTADCILTGCAYAVVKLKYDKTAWKNGRPNVQFDVKGKPVYDPRDGLTKWTNNGALCTADFMTSVDGLGATSAEMDWETVKAAADISDQIPASMAASLCDGRYTIDGVVELSTKNGDTISQMLSACAGTVVWTEGVYRLFVGAARTAVSRQITAEDLRDNPSLQPRTPTDQSFNSVKGTFLDSTNGWVFNDFPPVSGAEYIAQDGGIQQFKDIVLNFTTSPITAQRLATIFLRRARLEKTITLPCKWTVFNYEVWDVVPLNLPQLGWISKLFQITDWKMTPPTNTDPGGIELTLVEYSDDIYSDDMDLKPIDGGGQIIVPDVTQPKPLSVLYATSGVTAVEPGTNKPRVRFDWPQSADIYVVGYELAYGKYPFTPVDSDYIFMSGRTTITYTTPPLGAGDTYIGYIRTVNSYEKRSTTTPSNTVVVVGLGSEYPEAVQSLTFNVVDSLYGDLAWSAPLPGSLAASTVIVWAKSIEDYEQGVIVATIPLPQTTLRVQREIQDGVYFAAFVSDAGMVGVPASVAATGRPPATIVKQTGFSKYEGDLINGVWVTPYKAVVDSQQLAASLGWEVFDMMVPAPFGQCEYWSKDATYQAPPATLRVSGSVGWLRSPNIPGVLPTLNASAQVAHFDNTEYQQGQFVLTGDANIKLGFRATVTDPQGVQFLGLNSTLEKL</sequence>
<evidence type="ECO:0000313" key="2">
    <source>
        <dbReference type="EMBL" id="AXC34256.1"/>
    </source>
</evidence>